<dbReference type="EMBL" id="LZYO01000385">
    <property type="protein sequence ID" value="ODH14062.1"/>
    <property type="molecule type" value="Genomic_DNA"/>
</dbReference>
<reference evidence="1 2" key="1">
    <citation type="submission" date="2016-06" db="EMBL/GenBank/DDBJ databases">
        <authorList>
            <person name="Kjaerup R.B."/>
            <person name="Dalgaard T.S."/>
            <person name="Juul-Madsen H.R."/>
        </authorList>
    </citation>
    <scope>NUCLEOTIDE SEQUENCE [LARGE SCALE GENOMIC DNA]</scope>
    <source>
        <strain evidence="1 2">Pb300</strain>
    </source>
</reference>
<protein>
    <submittedName>
        <fullName evidence="1">Uncharacterized protein</fullName>
    </submittedName>
</protein>
<accession>A0A1D2J728</accession>
<feature type="non-terminal residue" evidence="1">
    <location>
        <position position="1"/>
    </location>
</feature>
<comment type="caution">
    <text evidence="1">The sequence shown here is derived from an EMBL/GenBank/DDBJ whole genome shotgun (WGS) entry which is preliminary data.</text>
</comment>
<name>A0A1D2J728_PARBR</name>
<proteinExistence type="predicted"/>
<evidence type="ECO:0000313" key="2">
    <source>
        <dbReference type="Proteomes" id="UP000242814"/>
    </source>
</evidence>
<sequence>FLLWTSAPYSSYSIPEIATNKRFRRLTVSSEAIRGGTAEADNSDDPHLLRMSYTLRRKNHTIYSRKKPSHDWNDLGHRACVSKDDRYRSKIIHCFMLRACKILPQGSPYRSGISSKLHISGWILLKNARARRIQLPEKIRREVGEEMDKIKRFSG</sequence>
<dbReference type="AlphaFoldDB" id="A0A1D2J728"/>
<gene>
    <name evidence="1" type="ORF">ACO22_06713</name>
</gene>
<dbReference type="Proteomes" id="UP000242814">
    <property type="component" value="Unassembled WGS sequence"/>
</dbReference>
<evidence type="ECO:0000313" key="1">
    <source>
        <dbReference type="EMBL" id="ODH14062.1"/>
    </source>
</evidence>
<organism evidence="1 2">
    <name type="scientific">Paracoccidioides brasiliensis</name>
    <dbReference type="NCBI Taxonomy" id="121759"/>
    <lineage>
        <taxon>Eukaryota</taxon>
        <taxon>Fungi</taxon>
        <taxon>Dikarya</taxon>
        <taxon>Ascomycota</taxon>
        <taxon>Pezizomycotina</taxon>
        <taxon>Eurotiomycetes</taxon>
        <taxon>Eurotiomycetidae</taxon>
        <taxon>Onygenales</taxon>
        <taxon>Ajellomycetaceae</taxon>
        <taxon>Paracoccidioides</taxon>
    </lineage>
</organism>